<dbReference type="GO" id="GO:0004252">
    <property type="term" value="F:serine-type endopeptidase activity"/>
    <property type="evidence" value="ECO:0007669"/>
    <property type="project" value="InterPro"/>
</dbReference>
<dbReference type="PRINTS" id="PR00830">
    <property type="entry name" value="ENDOLAPTASE"/>
</dbReference>
<accession>A0A3G4ZV14</accession>
<evidence type="ECO:0000256" key="1">
    <source>
        <dbReference type="ARBA" id="ARBA00022670"/>
    </source>
</evidence>
<dbReference type="InterPro" id="IPR027417">
    <property type="entry name" value="P-loop_NTPase"/>
</dbReference>
<dbReference type="SUPFAM" id="SSF52540">
    <property type="entry name" value="P-loop containing nucleoside triphosphate hydrolases"/>
    <property type="match status" value="1"/>
</dbReference>
<dbReference type="Gene3D" id="3.30.230.10">
    <property type="match status" value="1"/>
</dbReference>
<dbReference type="GO" id="GO:0004176">
    <property type="term" value="F:ATP-dependent peptidase activity"/>
    <property type="evidence" value="ECO:0007669"/>
    <property type="project" value="InterPro"/>
</dbReference>
<dbReference type="InterPro" id="IPR054594">
    <property type="entry name" value="Lon_lid"/>
</dbReference>
<dbReference type="PANTHER" id="PTHR43718">
    <property type="entry name" value="LON PROTEASE"/>
    <property type="match status" value="1"/>
</dbReference>
<dbReference type="Pfam" id="PF05362">
    <property type="entry name" value="Lon_C"/>
    <property type="match status" value="1"/>
</dbReference>
<evidence type="ECO:0000256" key="3">
    <source>
        <dbReference type="ARBA" id="ARBA00022801"/>
    </source>
</evidence>
<evidence type="ECO:0000256" key="2">
    <source>
        <dbReference type="ARBA" id="ARBA00022741"/>
    </source>
</evidence>
<keyword evidence="5" id="KW-0067">ATP-binding</keyword>
<evidence type="ECO:0000256" key="5">
    <source>
        <dbReference type="ARBA" id="ARBA00022840"/>
    </source>
</evidence>
<dbReference type="Gene3D" id="1.10.8.60">
    <property type="match status" value="1"/>
</dbReference>
<keyword evidence="4" id="KW-0720">Serine protease</keyword>
<evidence type="ECO:0000259" key="6">
    <source>
        <dbReference type="PROSITE" id="PS51786"/>
    </source>
</evidence>
<dbReference type="PROSITE" id="PS51786">
    <property type="entry name" value="LON_PROTEOLYTIC"/>
    <property type="match status" value="1"/>
</dbReference>
<dbReference type="GO" id="GO:0005524">
    <property type="term" value="F:ATP binding"/>
    <property type="evidence" value="ECO:0007669"/>
    <property type="project" value="UniProtKB-KW"/>
</dbReference>
<dbReference type="InterPro" id="IPR008269">
    <property type="entry name" value="Lon_proteolytic"/>
</dbReference>
<dbReference type="InterPro" id="IPR003959">
    <property type="entry name" value="ATPase_AAA_core"/>
</dbReference>
<dbReference type="InterPro" id="IPR027065">
    <property type="entry name" value="Lon_Prtase"/>
</dbReference>
<evidence type="ECO:0000313" key="7">
    <source>
        <dbReference type="EMBL" id="AYV78735.1"/>
    </source>
</evidence>
<dbReference type="SMART" id="SM00382">
    <property type="entry name" value="AAA"/>
    <property type="match status" value="1"/>
</dbReference>
<reference evidence="7" key="1">
    <citation type="submission" date="2018-10" db="EMBL/GenBank/DDBJ databases">
        <title>Hidden diversity of soil giant viruses.</title>
        <authorList>
            <person name="Schulz F."/>
            <person name="Alteio L."/>
            <person name="Goudeau D."/>
            <person name="Ryan E.M."/>
            <person name="Malmstrom R.R."/>
            <person name="Blanchard J."/>
            <person name="Woyke T."/>
        </authorList>
    </citation>
    <scope>NUCLEOTIDE SEQUENCE</scope>
    <source>
        <strain evidence="7">EDV1</strain>
    </source>
</reference>
<dbReference type="SUPFAM" id="SSF54211">
    <property type="entry name" value="Ribosomal protein S5 domain 2-like"/>
    <property type="match status" value="1"/>
</dbReference>
<evidence type="ECO:0000256" key="4">
    <source>
        <dbReference type="ARBA" id="ARBA00022825"/>
    </source>
</evidence>
<dbReference type="InterPro" id="IPR003593">
    <property type="entry name" value="AAA+_ATPase"/>
</dbReference>
<name>A0A3G4ZV14_9VIRU</name>
<dbReference type="PANTHER" id="PTHR43718:SF2">
    <property type="entry name" value="LON PROTEASE HOMOLOG, MITOCHONDRIAL"/>
    <property type="match status" value="1"/>
</dbReference>
<dbReference type="Pfam" id="PF00004">
    <property type="entry name" value="AAA"/>
    <property type="match status" value="1"/>
</dbReference>
<dbReference type="GO" id="GO:0006515">
    <property type="term" value="P:protein quality control for misfolded or incompletely synthesized proteins"/>
    <property type="evidence" value="ECO:0007669"/>
    <property type="project" value="TreeGrafter"/>
</dbReference>
<keyword evidence="3" id="KW-0378">Hydrolase</keyword>
<protein>
    <submittedName>
        <fullName evidence="7">ATP-dependent Lon protease</fullName>
    </submittedName>
</protein>
<sequence>MTGIFSIKDYKNIYLQREYSRFSKCILHQQGHIERCYNEGLITINERNQYLKSLSEMIRIMNNSYNSYMMDICDDHDPQVLQDIMPVTILKSKTIDATLCNEIIQYNSICKIIGTENLLVNKKENISEILFEPFQNILDEMFKMGAKIGFNTIYDAISIIIGEEFGKVYSSDQMSQLEIYNKIFIPLSYSIQNINNTNNINKQIFFVKKYNPSYEILIDNYAELHINKINSNHQEIVFEGYFNYDCLNIINRTSQICYGFIYQKKKQLEETLASLKCTNEKFKKIYIKNLSIGDIVSLDNDEFSKQFEEDITRYTHLTKLSFINLMKEFTKDTENIIINFKNIFQIIKLLLMGSDDNINIAGLLFGLTKDKKIATESIANLIYKNLNFISQIKLRKTSINIKNELEKIKLITVDDVDLKKQIITCKNMPPAVKKVAMDKVEEMKTSSNEYYKQMLYVKTLINFPWPSLTNDEIITISGKTEDMIKGKKFLEDALETLNRKVYGHGECKNEIQEIIGQWLSNPKSSGGAIGLVGPPGVGKTLIAKGIGDALKIPCVQITLGGQNDGELLYGHGYTYSAAQPGMVIKKMIEAGQSRCVMYFDELDKTCKKHDSNEIFNILIHLIDPNTNSEFQDRFFQEITFPLNEVIFVFSYNDSSLLDPILKDRIKEIEIKPYTLQDKVSIAKKFLIKEACTNIGIDSNSIKISDDNIEYIIDQYTSEAGVRSLKRKIESILLKLNIDRIYQRHIFEKRIIDDEDDNDNKNQITIDRADIIRYLDKPNISIRKIHPYNSIGIVNGMYATSTGGGGILPIHIYGNYIGSDKKFILKMTGSQGKVMKESVTYSFITAIHQVKKEIRDSFIKEYPYGLHIHTPSGSTPKDGPSAGCAFTTAYISKILKKKVKCNIAMTGEIEPTGKITAIGGLPYKLVGAKKAGVNIVYIPKENEDDLIKIKEENSTLICDDFKVVIVEHISEILGQVLLEDNGHCIDPKKYLEFN</sequence>
<dbReference type="Gene3D" id="3.40.50.300">
    <property type="entry name" value="P-loop containing nucleotide triphosphate hydrolases"/>
    <property type="match status" value="1"/>
</dbReference>
<keyword evidence="1 7" id="KW-0645">Protease</keyword>
<feature type="domain" description="Lon proteolytic" evidence="6">
    <location>
        <begin position="787"/>
        <end position="978"/>
    </location>
</feature>
<gene>
    <name evidence="7" type="ORF">Edafosvirus28_8</name>
</gene>
<keyword evidence="2" id="KW-0547">Nucleotide-binding</keyword>
<dbReference type="InterPro" id="IPR020568">
    <property type="entry name" value="Ribosomal_Su5_D2-typ_SF"/>
</dbReference>
<dbReference type="GO" id="GO:0016887">
    <property type="term" value="F:ATP hydrolysis activity"/>
    <property type="evidence" value="ECO:0007669"/>
    <property type="project" value="InterPro"/>
</dbReference>
<proteinExistence type="predicted"/>
<dbReference type="InterPro" id="IPR014721">
    <property type="entry name" value="Ribsml_uS5_D2-typ_fold_subgr"/>
</dbReference>
<dbReference type="Pfam" id="PF22667">
    <property type="entry name" value="Lon_lid"/>
    <property type="match status" value="1"/>
</dbReference>
<organism evidence="7">
    <name type="scientific">Edafosvirus sp</name>
    <dbReference type="NCBI Taxonomy" id="2487765"/>
    <lineage>
        <taxon>Viruses</taxon>
        <taxon>Varidnaviria</taxon>
        <taxon>Bamfordvirae</taxon>
        <taxon>Nucleocytoviricota</taxon>
        <taxon>Megaviricetes</taxon>
        <taxon>Imitervirales</taxon>
        <taxon>Mimiviridae</taxon>
        <taxon>Klosneuvirinae</taxon>
    </lineage>
</organism>
<dbReference type="EMBL" id="MK072093">
    <property type="protein sequence ID" value="AYV78735.1"/>
    <property type="molecule type" value="Genomic_DNA"/>
</dbReference>